<feature type="signal peptide" evidence="1">
    <location>
        <begin position="1"/>
        <end position="18"/>
    </location>
</feature>
<keyword evidence="1" id="KW-0732">Signal</keyword>
<name>A0A0C1VL97_9VIBR</name>
<dbReference type="PATRIC" id="fig|1229493.5.peg.4159"/>
<protein>
    <submittedName>
        <fullName evidence="2">ATPase</fullName>
    </submittedName>
</protein>
<organism evidence="2 3">
    <name type="scientific">Vibrio owensii CAIM 1854 = LMG 25443</name>
    <dbReference type="NCBI Taxonomy" id="1229493"/>
    <lineage>
        <taxon>Bacteria</taxon>
        <taxon>Pseudomonadati</taxon>
        <taxon>Pseudomonadota</taxon>
        <taxon>Gammaproteobacteria</taxon>
        <taxon>Vibrionales</taxon>
        <taxon>Vibrionaceae</taxon>
        <taxon>Vibrio</taxon>
    </lineage>
</organism>
<comment type="caution">
    <text evidence="2">The sequence shown here is derived from an EMBL/GenBank/DDBJ whole genome shotgun (WGS) entry which is preliminary data.</text>
</comment>
<dbReference type="Proteomes" id="UP000031586">
    <property type="component" value="Unassembled WGS sequence"/>
</dbReference>
<evidence type="ECO:0000313" key="2">
    <source>
        <dbReference type="EMBL" id="KIF50583.1"/>
    </source>
</evidence>
<sequence>MMNKFSWILLLLPFPALANLQCDHASWNDNLTQFNRLESNYNEHANLFNERLREHNEHQLLSQTFSVDELTNLWRTPSNKTMLKKQLLESKEQQQEFIEMSRSINALMHHSQNIAENWKRIVFYCQKGGSKSNEISANWYLTNTLEMQEEFRVLAGKYLTLANQYGKEIEVINYAKNVSD</sequence>
<gene>
    <name evidence="2" type="ORF">H735_23770</name>
</gene>
<reference evidence="2 3" key="1">
    <citation type="submission" date="2014-07" db="EMBL/GenBank/DDBJ databases">
        <title>Unique and conserved regions in Vibrio harveyi and related species in comparison with the shrimp pathogen Vibrio harveyi CAIM 1792.</title>
        <authorList>
            <person name="Espinoza-Valles I."/>
            <person name="Vora G."/>
            <person name="Leekitcharoenphon P."/>
            <person name="Ussery D."/>
            <person name="Hoj L."/>
            <person name="Gomez-Gil B."/>
        </authorList>
    </citation>
    <scope>NUCLEOTIDE SEQUENCE [LARGE SCALE GENOMIC DNA]</scope>
    <source>
        <strain evidence="3">CAIM 1854 / LMG 25443</strain>
    </source>
</reference>
<accession>A0A0C1VL97</accession>
<dbReference type="AlphaFoldDB" id="A0A0C1VL97"/>
<dbReference type="EMBL" id="JPRD01000049">
    <property type="protein sequence ID" value="KIF50583.1"/>
    <property type="molecule type" value="Genomic_DNA"/>
</dbReference>
<proteinExistence type="predicted"/>
<evidence type="ECO:0000313" key="3">
    <source>
        <dbReference type="Proteomes" id="UP000031586"/>
    </source>
</evidence>
<feature type="chain" id="PRO_5002158304" evidence="1">
    <location>
        <begin position="19"/>
        <end position="180"/>
    </location>
</feature>
<evidence type="ECO:0000256" key="1">
    <source>
        <dbReference type="SAM" id="SignalP"/>
    </source>
</evidence>